<evidence type="ECO:0000313" key="2">
    <source>
        <dbReference type="Proteomes" id="UP000236284"/>
    </source>
</evidence>
<organism evidence="1 2">
    <name type="scientific">Cylindrospermopsis raciborskii C07</name>
    <dbReference type="NCBI Taxonomy" id="2014886"/>
    <lineage>
        <taxon>Bacteria</taxon>
        <taxon>Bacillati</taxon>
        <taxon>Cyanobacteriota</taxon>
        <taxon>Cyanophyceae</taxon>
        <taxon>Nostocales</taxon>
        <taxon>Aphanizomenonaceae</taxon>
        <taxon>Cylindrospermopsis</taxon>
    </lineage>
</organism>
<dbReference type="RefSeq" id="WP_102938763.1">
    <property type="nucleotide sequence ID" value="NZ_NJHS01000053.1"/>
</dbReference>
<dbReference type="Proteomes" id="UP000236284">
    <property type="component" value="Unassembled WGS sequence"/>
</dbReference>
<keyword evidence="2" id="KW-1185">Reference proteome</keyword>
<name>A0ABX4WLJ1_9CYAN</name>
<accession>A0ABX4WLJ1</accession>
<dbReference type="EMBL" id="NJHS01000053">
    <property type="protein sequence ID" value="PNJ97575.1"/>
    <property type="molecule type" value="Genomic_DNA"/>
</dbReference>
<gene>
    <name evidence="1" type="ORF">CEP15_09265</name>
</gene>
<comment type="caution">
    <text evidence="1">The sequence shown here is derived from an EMBL/GenBank/DDBJ whole genome shotgun (WGS) entry which is preliminary data.</text>
</comment>
<sequence>MSSNIWILTTGNSDVQLKRSGTYRWNELSRKLPHEFGEEDNEKDLHLVPARAMGMAIGENIGDPIHEHLCFPLLDNFSQKLEQEKKDINQIIVILTDQRFIRENCEDGDPGLDSPYWKDTCTLKPTIEKYLKSKFPQSEINYVTIQPKSESESLDSWDQVPKLITKELFNSSSILGLMKDQDLNNIYVSHQAGTPAISSAIQFLSLSRFGKKVKFLVSNEYKSESTKIINTSNYLRGLKLQEAKILLKRFDYSGVLDLLKDDLLDDPNNQDEKMDNIKNLLSAAIKWNTSEFKVKSNTSKAEGFIEELKKLPKFEKTAEERLKYYWWPAYEAAYLAVVRIEQGNSVEALFHSFRSVEGLIINWIEDKYHQHITNKDDYAKKAICKTMINELEPTSLQDEVEKIFKKELELKVFRWKQLFWTIKQLEKNKNSDMEIFYEVTKDERNKIFHNILGLSEEEVFKAWKRPTKDDWQKIVLGCLNFITDEKFNSLEDASIMYQVHEEIVRELENYESTCLYT</sequence>
<proteinExistence type="predicted"/>
<protein>
    <recommendedName>
        <fullName evidence="3">CRISPR-associated protein</fullName>
    </recommendedName>
</protein>
<reference evidence="1 2" key="1">
    <citation type="submission" date="2017-06" db="EMBL/GenBank/DDBJ databases">
        <title>Genome variation in co-occurring toxic Cylindrospermopsis raciborskii strains determines phenotypic plasticity.</title>
        <authorList>
            <person name="Willis A."/>
            <person name="Woodhouse J."/>
            <person name="Ongley S."/>
            <person name="Jex A."/>
            <person name="Burford M."/>
            <person name="Neilan B."/>
        </authorList>
    </citation>
    <scope>NUCLEOTIDE SEQUENCE [LARGE SCALE GENOMIC DNA]</scope>
    <source>
        <strain evidence="1 2">C07</strain>
    </source>
</reference>
<evidence type="ECO:0008006" key="3">
    <source>
        <dbReference type="Google" id="ProtNLM"/>
    </source>
</evidence>
<evidence type="ECO:0000313" key="1">
    <source>
        <dbReference type="EMBL" id="PNJ97575.1"/>
    </source>
</evidence>